<feature type="region of interest" description="Disordered" evidence="1">
    <location>
        <begin position="46"/>
        <end position="83"/>
    </location>
</feature>
<proteinExistence type="predicted"/>
<accession>A0A1D1ZJW2</accession>
<organism evidence="2">
    <name type="scientific">Anthurium amnicola</name>
    <dbReference type="NCBI Taxonomy" id="1678845"/>
    <lineage>
        <taxon>Eukaryota</taxon>
        <taxon>Viridiplantae</taxon>
        <taxon>Streptophyta</taxon>
        <taxon>Embryophyta</taxon>
        <taxon>Tracheophyta</taxon>
        <taxon>Spermatophyta</taxon>
        <taxon>Magnoliopsida</taxon>
        <taxon>Liliopsida</taxon>
        <taxon>Araceae</taxon>
        <taxon>Pothoideae</taxon>
        <taxon>Potheae</taxon>
        <taxon>Anthurium</taxon>
    </lineage>
</organism>
<dbReference type="PANTHER" id="PTHR33785:SF12">
    <property type="entry name" value="DUF1685 FAMILY PROTEIN"/>
    <property type="match status" value="1"/>
</dbReference>
<dbReference type="Pfam" id="PF07939">
    <property type="entry name" value="DUF1685"/>
    <property type="match status" value="1"/>
</dbReference>
<evidence type="ECO:0000256" key="1">
    <source>
        <dbReference type="SAM" id="MobiDB-lite"/>
    </source>
</evidence>
<evidence type="ECO:0000313" key="2">
    <source>
        <dbReference type="EMBL" id="JAT67280.1"/>
    </source>
</evidence>
<gene>
    <name evidence="2" type="primary">Rabep1</name>
    <name evidence="2" type="ORF">g.39314</name>
</gene>
<reference evidence="2" key="1">
    <citation type="submission" date="2015-07" db="EMBL/GenBank/DDBJ databases">
        <title>Transcriptome Assembly of Anthurium amnicola.</title>
        <authorList>
            <person name="Suzuki J."/>
        </authorList>
    </citation>
    <scope>NUCLEOTIDE SEQUENCE</scope>
</reference>
<sequence length="139" mass="15382">SKSKSKSLSELEFEELKGFMDLGFTFSEAESDQRLLSIVPGLQRLGRRRTPEEVGSASEEAEEEEEQRGVGGGGASDDEAGVHRPYLSEAWGVAELHEGRRSHAHDRLLRNWRVPAAGEGVDMKDHLRSWAHTVASAVR</sequence>
<dbReference type="AlphaFoldDB" id="A0A1D1ZJW2"/>
<dbReference type="EMBL" id="GDJX01000656">
    <property type="protein sequence ID" value="JAT67280.1"/>
    <property type="molecule type" value="Transcribed_RNA"/>
</dbReference>
<protein>
    <submittedName>
        <fullName evidence="2">Rab GTPase-binding effector protein 1</fullName>
    </submittedName>
</protein>
<name>A0A1D1ZJW2_9ARAE</name>
<dbReference type="InterPro" id="IPR012881">
    <property type="entry name" value="DUF1685"/>
</dbReference>
<feature type="non-terminal residue" evidence="2">
    <location>
        <position position="1"/>
    </location>
</feature>
<dbReference type="PANTHER" id="PTHR33785">
    <property type="entry name" value="OS06G0550800 PROTEIN"/>
    <property type="match status" value="1"/>
</dbReference>